<comment type="caution">
    <text evidence="17">The sequence shown here is derived from an EMBL/GenBank/DDBJ whole genome shotgun (WGS) entry which is preliminary data.</text>
</comment>
<keyword evidence="5" id="KW-1133">Transmembrane helix</keyword>
<feature type="domain" description="NUP210 Ig-like" evidence="14">
    <location>
        <begin position="523"/>
        <end position="612"/>
    </location>
</feature>
<evidence type="ECO:0000256" key="8">
    <source>
        <dbReference type="ARBA" id="ARBA00023242"/>
    </source>
</evidence>
<keyword evidence="6" id="KW-0472">Membrane</keyword>
<dbReference type="PANTHER" id="PTHR23019:SF0">
    <property type="entry name" value="NUCLEAR PORE MEMBRANE GLYCOPROTEIN 210"/>
    <property type="match status" value="1"/>
</dbReference>
<feature type="domain" description="NUP210 fourth Ig-like" evidence="15">
    <location>
        <begin position="341"/>
        <end position="415"/>
    </location>
</feature>
<evidence type="ECO:0000259" key="14">
    <source>
        <dbReference type="Pfam" id="PF24935"/>
    </source>
</evidence>
<dbReference type="GO" id="GO:0031965">
    <property type="term" value="C:nuclear membrane"/>
    <property type="evidence" value="ECO:0007669"/>
    <property type="project" value="UniProtKB-SubCell"/>
</dbReference>
<evidence type="ECO:0000259" key="12">
    <source>
        <dbReference type="Pfam" id="PF22969"/>
    </source>
</evidence>
<evidence type="ECO:0000259" key="11">
    <source>
        <dbReference type="Pfam" id="PF22967"/>
    </source>
</evidence>
<dbReference type="Pfam" id="PF22969">
    <property type="entry name" value="Ig_NUP210_2nd"/>
    <property type="match status" value="1"/>
</dbReference>
<evidence type="ECO:0008006" key="19">
    <source>
        <dbReference type="Google" id="ProtNLM"/>
    </source>
</evidence>
<dbReference type="GO" id="GO:0005643">
    <property type="term" value="C:nuclear pore"/>
    <property type="evidence" value="ECO:0007669"/>
    <property type="project" value="TreeGrafter"/>
</dbReference>
<keyword evidence="8" id="KW-0539">Nucleus</keyword>
<dbReference type="InterPro" id="IPR056897">
    <property type="entry name" value="Ig_NUP210_4th"/>
</dbReference>
<evidence type="ECO:0000313" key="18">
    <source>
        <dbReference type="Proteomes" id="UP001168821"/>
    </source>
</evidence>
<proteinExistence type="inferred from homology"/>
<dbReference type="Pfam" id="PF26182">
    <property type="entry name" value="Ig_NUP210_5th"/>
    <property type="match status" value="1"/>
</dbReference>
<gene>
    <name evidence="17" type="ORF">Zmor_021584</name>
</gene>
<dbReference type="PANTHER" id="PTHR23019">
    <property type="entry name" value="NUCLEAR PORE MEMBRANE GLYCOPROTEIN GP210-RELATED"/>
    <property type="match status" value="1"/>
</dbReference>
<evidence type="ECO:0000259" key="16">
    <source>
        <dbReference type="Pfam" id="PF26181"/>
    </source>
</evidence>
<comment type="subcellular location">
    <subcellularLocation>
        <location evidence="1">Nucleus membrane</location>
        <topology evidence="1">Single-pass membrane protein</topology>
    </subcellularLocation>
</comment>
<evidence type="ECO:0000256" key="5">
    <source>
        <dbReference type="ARBA" id="ARBA00022989"/>
    </source>
</evidence>
<evidence type="ECO:0000256" key="4">
    <source>
        <dbReference type="ARBA" id="ARBA00022729"/>
    </source>
</evidence>
<evidence type="ECO:0000259" key="15">
    <source>
        <dbReference type="Pfam" id="PF24991"/>
    </source>
</evidence>
<dbReference type="Pfam" id="PF24935">
    <property type="entry name" value="Ig_NUP210_6th"/>
    <property type="match status" value="1"/>
</dbReference>
<feature type="domain" description="NUP210 Ig-like" evidence="13">
    <location>
        <begin position="869"/>
        <end position="938"/>
    </location>
</feature>
<dbReference type="InterPro" id="IPR058779">
    <property type="entry name" value="Ig_NUP210_13th"/>
</dbReference>
<comment type="similarity">
    <text evidence="2">Belongs to the NUP210 family.</text>
</comment>
<dbReference type="Proteomes" id="UP001168821">
    <property type="component" value="Unassembled WGS sequence"/>
</dbReference>
<evidence type="ECO:0000259" key="9">
    <source>
        <dbReference type="Pfam" id="PF22962"/>
    </source>
</evidence>
<reference evidence="17" key="1">
    <citation type="journal article" date="2023" name="G3 (Bethesda)">
        <title>Whole genome assemblies of Zophobas morio and Tenebrio molitor.</title>
        <authorList>
            <person name="Kaur S."/>
            <person name="Stinson S.A."/>
            <person name="diCenzo G.C."/>
        </authorList>
    </citation>
    <scope>NUCLEOTIDE SEQUENCE</scope>
    <source>
        <strain evidence="17">QUZm001</strain>
    </source>
</reference>
<evidence type="ECO:0000256" key="6">
    <source>
        <dbReference type="ARBA" id="ARBA00023136"/>
    </source>
</evidence>
<feature type="domain" description="NUP210 Ig-like" evidence="9">
    <location>
        <begin position="640"/>
        <end position="737"/>
    </location>
</feature>
<feature type="domain" description="NUP210 Ig-like" evidence="12">
    <location>
        <begin position="122"/>
        <end position="226"/>
    </location>
</feature>
<organism evidence="17 18">
    <name type="scientific">Zophobas morio</name>
    <dbReference type="NCBI Taxonomy" id="2755281"/>
    <lineage>
        <taxon>Eukaryota</taxon>
        <taxon>Metazoa</taxon>
        <taxon>Ecdysozoa</taxon>
        <taxon>Arthropoda</taxon>
        <taxon>Hexapoda</taxon>
        <taxon>Insecta</taxon>
        <taxon>Pterygota</taxon>
        <taxon>Neoptera</taxon>
        <taxon>Endopterygota</taxon>
        <taxon>Coleoptera</taxon>
        <taxon>Polyphaga</taxon>
        <taxon>Cucujiformia</taxon>
        <taxon>Tenebrionidae</taxon>
        <taxon>Zophobas</taxon>
    </lineage>
</organism>
<feature type="domain" description="NUP210 Ig-like" evidence="11">
    <location>
        <begin position="23"/>
        <end position="113"/>
    </location>
</feature>
<evidence type="ECO:0000256" key="2">
    <source>
        <dbReference type="ARBA" id="ARBA00007313"/>
    </source>
</evidence>
<evidence type="ECO:0000259" key="13">
    <source>
        <dbReference type="Pfam" id="PF24902"/>
    </source>
</evidence>
<dbReference type="InterPro" id="IPR055097">
    <property type="entry name" value="Ig_NUP210_2nd"/>
</dbReference>
<dbReference type="Pfam" id="PF22963">
    <property type="entry name" value="Ig_NUP210_3rd"/>
    <property type="match status" value="1"/>
</dbReference>
<protein>
    <recommendedName>
        <fullName evidence="19">Nuclear pore membrane glycoprotein 210</fullName>
    </recommendedName>
</protein>
<evidence type="ECO:0000313" key="17">
    <source>
        <dbReference type="EMBL" id="KAJ3649866.1"/>
    </source>
</evidence>
<dbReference type="SUPFAM" id="SSF49373">
    <property type="entry name" value="Invasin/intimin cell-adhesion fragments"/>
    <property type="match status" value="1"/>
</dbReference>
<dbReference type="Pfam" id="PF22967">
    <property type="entry name" value="Ig_NUP210_1st"/>
    <property type="match status" value="1"/>
</dbReference>
<evidence type="ECO:0000256" key="3">
    <source>
        <dbReference type="ARBA" id="ARBA00022692"/>
    </source>
</evidence>
<evidence type="ECO:0000256" key="1">
    <source>
        <dbReference type="ARBA" id="ARBA00004590"/>
    </source>
</evidence>
<keyword evidence="18" id="KW-1185">Reference proteome</keyword>
<dbReference type="InterPro" id="IPR008964">
    <property type="entry name" value="Invasin/intimin_cell_adhesion"/>
</dbReference>
<evidence type="ECO:0000256" key="7">
    <source>
        <dbReference type="ARBA" id="ARBA00023180"/>
    </source>
</evidence>
<accession>A0AA38MB97</accession>
<evidence type="ECO:0000259" key="10">
    <source>
        <dbReference type="Pfam" id="PF22963"/>
    </source>
</evidence>
<dbReference type="EMBL" id="JALNTZ010000006">
    <property type="protein sequence ID" value="KAJ3649866.1"/>
    <property type="molecule type" value="Genomic_DNA"/>
</dbReference>
<dbReference type="InterPro" id="IPR055096">
    <property type="entry name" value="Ig_NUP210_1st"/>
</dbReference>
<keyword evidence="3" id="KW-0812">Transmembrane</keyword>
<dbReference type="InterPro" id="IPR055099">
    <property type="entry name" value="Ig_NUP210_7th"/>
</dbReference>
<keyword evidence="4" id="KW-0732">Signal</keyword>
<feature type="domain" description="NUP210 Ig-like" evidence="16">
    <location>
        <begin position="1139"/>
        <end position="1196"/>
    </location>
</feature>
<dbReference type="InterPro" id="IPR055098">
    <property type="entry name" value="Ig_NUP210_3rd"/>
</dbReference>
<feature type="domain" description="NUP210 Ig-like" evidence="10">
    <location>
        <begin position="237"/>
        <end position="330"/>
    </location>
</feature>
<dbReference type="AlphaFoldDB" id="A0AA38MB97"/>
<dbReference type="InterPro" id="IPR056898">
    <property type="entry name" value="Ig_NUP210_6th"/>
</dbReference>
<dbReference type="InterPro" id="IPR056899">
    <property type="entry name" value="Ig_NUP210_9th"/>
</dbReference>
<dbReference type="InterPro" id="IPR045197">
    <property type="entry name" value="NUP210-like"/>
</dbReference>
<dbReference type="Pfam" id="PF24991">
    <property type="entry name" value="Ig_NUP210_4th"/>
    <property type="match status" value="1"/>
</dbReference>
<dbReference type="Pfam" id="PF24902">
    <property type="entry name" value="Ig_NUP210_9th"/>
    <property type="match status" value="1"/>
</dbReference>
<keyword evidence="7" id="KW-0325">Glycoprotein</keyword>
<sequence length="1205" mass="133109">MAGVQIISSVLCLVFIILGSFSSKINVPRVLLPIFNDFNMKFLLEANDGGCYKWSTIRNDLIKLTALDEIPEFQCSVKVEVETMTKERVRNIAVVLAEDVQTGEILKCDVVVDVISSLSITTTTRELFMEEVPEAFQLNAYDALGNEFSSLEGVEFNWNIITLGKKKEAVVVRYLPFQNSTYESPPGIQELEDQNKRGSFILLEGVKTGSAKISVELPHPEYKDVVASVEVVLTVIANLLLLPAEANLITGDTISFNLYLMRNGKLESIPLPDSQYYLECENTNATLCDKYSNEVSAVALGKGRVLLKSTSVDDDVALKLPTSTISVVQPSYIVLTVLPHRNWAILVGDQHEIVAEVFSGDDVKLHLGSGIAMSTQVGDGFHVEERSLNGSWISGWGLKESRTIVSAKLESVVHPKLGEFKFENPIISQGELYIYPRITISPAEVILPWDSQIKPRYDIDLEAHGGDGRFLWSSTDHSIGLVSQTGHVRTLTQGFFSVSAAMTRNHHNRQYCKFSILPPVRLEIVEFIMEAEVMEPIYIHVALYALKVTNEDATSTYVPFTQCQALPFQVRQTDSKFIYNKTATLPPVGISCGNIAMVGTAVGTTKVTVTYYQDNLLLEDSVTISAYFPLKLISPGPRHPVVLAVGSSVHLVFSGGPRPQIGRQSHHQRIIVVENEGTVQAEDVTEQNSVPLEDITILWVLCRKLGETYVKLTISNTPSLPNCKSHGSTVVIKIICGKPRRLHIQPEVKVNDAKSCPMDLSADRVVIPNNQDVELDVVVIDELGRPFLNASSLLFAWESRPPGEVKFHNFDSLISKHEMFGTVPLINKTQQIIRPYLESGLLEITGTILEEGPKISATIGLFLVDDTVVRPNMTLIFNQPNAKKQIAVMRFRIHELSLSTDEVATVNYVEGTRMIEIVPITSGELNIQVVDLCLVANPIFIFIRVVSLGKIDVETPGKVEINHCIEVIVKMYDEQEQLLDVHDMGYVDLRHRFTKGVANLGRMPQNADEPWPLGEIHFVLTGVEVGDAQLTFTFDNKDQVVSSEPVDIQVFPPLRVNPRNGTMLVGSTLQLTLQGGPQPDNTIEYEPHSNSTVSVTDVGIVVGKTYGVTRITVRSIGIHIKSGEKIIFAEDTIDVNVIQMTGIKIAAPLTKFKSGGVIAAWVTGIPETISPLVLSSFEDTSLSYEWFFSDYDAATFIGIFASVGK</sequence>
<dbReference type="Pfam" id="PF22962">
    <property type="entry name" value="Ig_NUP210_7th"/>
    <property type="match status" value="1"/>
</dbReference>
<name>A0AA38MB97_9CUCU</name>
<dbReference type="Pfam" id="PF26181">
    <property type="entry name" value="Ig_NUP210_13th"/>
    <property type="match status" value="1"/>
</dbReference>